<accession>A0AAU9DZ74</accession>
<dbReference type="InterPro" id="IPR018657">
    <property type="entry name" value="LarA-like_N"/>
</dbReference>
<evidence type="ECO:0000259" key="1">
    <source>
        <dbReference type="Pfam" id="PF09861"/>
    </source>
</evidence>
<dbReference type="PANTHER" id="PTHR33171">
    <property type="entry name" value="LAR_N DOMAIN-CONTAINING PROTEIN"/>
    <property type="match status" value="1"/>
</dbReference>
<dbReference type="PANTHER" id="PTHR33171:SF17">
    <property type="entry name" value="LARA-LIKE N-TERMINAL DOMAIN-CONTAINING PROTEIN"/>
    <property type="match status" value="1"/>
</dbReference>
<protein>
    <submittedName>
        <fullName evidence="3">Transcriptional regulator</fullName>
    </submittedName>
</protein>
<organism evidence="3 4">
    <name type="scientific">Haliovirga abyssi</name>
    <dbReference type="NCBI Taxonomy" id="2996794"/>
    <lineage>
        <taxon>Bacteria</taxon>
        <taxon>Fusobacteriati</taxon>
        <taxon>Fusobacteriota</taxon>
        <taxon>Fusobacteriia</taxon>
        <taxon>Fusobacteriales</taxon>
        <taxon>Haliovirgaceae</taxon>
        <taxon>Haliovirga</taxon>
    </lineage>
</organism>
<dbReference type="Gene3D" id="3.40.50.11440">
    <property type="match status" value="1"/>
</dbReference>
<dbReference type="NCBIfam" id="NF033504">
    <property type="entry name" value="Ni_dep_LarA"/>
    <property type="match status" value="1"/>
</dbReference>
<proteinExistence type="predicted"/>
<sequence length="413" mass="46433">MKVKIPYGKDNLEVNISEENLLEILYPNSVEKTNSTKQIKEVLNKEKFNEFIDSNEKIVIIVNDGTRPTPTIKVLKEIFPKLRSKNFQFIIATGAHRAPNDEEYEFIFGKDIYGELKGTDKIWAHDSKKDEMIYLGESKNGTPMYINEIVAKAKKVIVIGSVEPHYFAGYTGGRKGFLPGVASYETITENHKLALNSTAKALSLKGNPVHEDMMDAMKVLKDIDIFSIMTVLDREHDIYALTAGDLEKSFYNAIDKANEVFCVEIKEKADIVISAAPYPMDIDLYQSQKAIDNGKLALKENGILIFVSQCRMGIGGKTFFDLMASCGTPKEVLDKIKKDYKLGYHKAGKMAEINMWAETWGVTELPEKEIKAVHIKPFKNLDEAIEKALEKKGKDSKILVMPYGSLTVPLLSE</sequence>
<evidence type="ECO:0000313" key="3">
    <source>
        <dbReference type="EMBL" id="BDU50810.1"/>
    </source>
</evidence>
<keyword evidence="4" id="KW-1185">Reference proteome</keyword>
<dbReference type="Pfam" id="PF09861">
    <property type="entry name" value="Lar_N"/>
    <property type="match status" value="1"/>
</dbReference>
<feature type="domain" description="Lactate racemase C-terminal" evidence="2">
    <location>
        <begin position="267"/>
        <end position="404"/>
    </location>
</feature>
<dbReference type="InterPro" id="IPR047926">
    <property type="entry name" value="Ni_dep_LarA"/>
</dbReference>
<dbReference type="EMBL" id="AP027059">
    <property type="protein sequence ID" value="BDU50810.1"/>
    <property type="molecule type" value="Genomic_DNA"/>
</dbReference>
<reference evidence="3 4" key="1">
    <citation type="submission" date="2022-11" db="EMBL/GenBank/DDBJ databases">
        <title>Haliovirga abyssi gen. nov., sp. nov., a mesophilic fermentative bacterium isolated from the Iheya North hydrothermal field and the proposal of Haliovirgaceae fam. nov.</title>
        <authorList>
            <person name="Miyazaki U."/>
            <person name="Tame A."/>
            <person name="Miyazaki J."/>
            <person name="Takai K."/>
            <person name="Sawayama S."/>
            <person name="Kitajima M."/>
            <person name="Okamoto A."/>
            <person name="Nakagawa S."/>
        </authorList>
    </citation>
    <scope>NUCLEOTIDE SEQUENCE [LARGE SCALE GENOMIC DNA]</scope>
    <source>
        <strain evidence="3 4">IC12</strain>
    </source>
</reference>
<dbReference type="AlphaFoldDB" id="A0AAU9DZ74"/>
<dbReference type="InterPro" id="IPR043166">
    <property type="entry name" value="LarA-like_C"/>
</dbReference>
<feature type="domain" description="LarA-like N-terminal" evidence="1">
    <location>
        <begin position="7"/>
        <end position="200"/>
    </location>
</feature>
<gene>
    <name evidence="3" type="ORF">HLVA_13790</name>
</gene>
<evidence type="ECO:0000313" key="4">
    <source>
        <dbReference type="Proteomes" id="UP001321582"/>
    </source>
</evidence>
<dbReference type="GO" id="GO:0050043">
    <property type="term" value="F:lactate racemase activity"/>
    <property type="evidence" value="ECO:0007669"/>
    <property type="project" value="InterPro"/>
</dbReference>
<dbReference type="InterPro" id="IPR048520">
    <property type="entry name" value="LarA_C"/>
</dbReference>
<dbReference type="Proteomes" id="UP001321582">
    <property type="component" value="Chromosome"/>
</dbReference>
<dbReference type="InterPro" id="IPR048068">
    <property type="entry name" value="LarA-like"/>
</dbReference>
<dbReference type="KEGG" id="haby:HLVA_13790"/>
<dbReference type="Pfam" id="PF21113">
    <property type="entry name" value="LarA_C"/>
    <property type="match status" value="1"/>
</dbReference>
<evidence type="ECO:0000259" key="2">
    <source>
        <dbReference type="Pfam" id="PF21113"/>
    </source>
</evidence>
<dbReference type="RefSeq" id="WP_307903664.1">
    <property type="nucleotide sequence ID" value="NZ_AP027059.1"/>
</dbReference>
<name>A0AAU9DZ74_9FUSO</name>
<dbReference type="Gene3D" id="3.90.226.30">
    <property type="match status" value="1"/>
</dbReference>